<gene>
    <name evidence="2" type="ORF">BHC54_02365</name>
</gene>
<sequence length="119" mass="13156">MKHILTTAIAALLLAACAQNNQPARTLYYWGDFNKQQYQTLNNALTPQEQIANMEKYFLDAQSNQAKAAPGTHAHLGMLYAKVGNLAGAKTQFEMEKQAFPESTAYMNFLLKNVAGVKS</sequence>
<evidence type="ECO:0000256" key="1">
    <source>
        <dbReference type="SAM" id="SignalP"/>
    </source>
</evidence>
<dbReference type="PIRSF" id="PIRSF020555">
    <property type="entry name" value="UCP020555"/>
    <property type="match status" value="1"/>
</dbReference>
<evidence type="ECO:0000313" key="3">
    <source>
        <dbReference type="Proteomes" id="UP000230202"/>
    </source>
</evidence>
<dbReference type="Proteomes" id="UP000230202">
    <property type="component" value="Unassembled WGS sequence"/>
</dbReference>
<dbReference type="AlphaFoldDB" id="A0A2N9X821"/>
<proteinExistence type="predicted"/>
<dbReference type="RefSeq" id="WP_100151644.1">
    <property type="nucleotide sequence ID" value="NZ_CP159584.2"/>
</dbReference>
<name>A0A2N9X821_9NEIS</name>
<dbReference type="Pfam" id="PF16068">
    <property type="entry name" value="DUF4810"/>
    <property type="match status" value="1"/>
</dbReference>
<feature type="chain" id="PRO_5014925754" description="DUF4810 domain-containing protein" evidence="1">
    <location>
        <begin position="19"/>
        <end position="119"/>
    </location>
</feature>
<organism evidence="2 3">
    <name type="scientific">Snodgrassella alvi</name>
    <dbReference type="NCBI Taxonomy" id="1196083"/>
    <lineage>
        <taxon>Bacteria</taxon>
        <taxon>Pseudomonadati</taxon>
        <taxon>Pseudomonadota</taxon>
        <taxon>Betaproteobacteria</taxon>
        <taxon>Neisseriales</taxon>
        <taxon>Neisseriaceae</taxon>
        <taxon>Snodgrassella</taxon>
    </lineage>
</organism>
<dbReference type="EMBL" id="MEIL01000019">
    <property type="protein sequence ID" value="PIT40509.1"/>
    <property type="molecule type" value="Genomic_DNA"/>
</dbReference>
<keyword evidence="1" id="KW-0732">Signal</keyword>
<accession>A0A2N9X821</accession>
<evidence type="ECO:0008006" key="4">
    <source>
        <dbReference type="Google" id="ProtNLM"/>
    </source>
</evidence>
<protein>
    <recommendedName>
        <fullName evidence="4">DUF4810 domain-containing protein</fullName>
    </recommendedName>
</protein>
<keyword evidence="3" id="KW-1185">Reference proteome</keyword>
<dbReference type="InterPro" id="IPR014508">
    <property type="entry name" value="UCP020555_TPR-like"/>
</dbReference>
<evidence type="ECO:0000313" key="2">
    <source>
        <dbReference type="EMBL" id="PIT40509.1"/>
    </source>
</evidence>
<comment type="caution">
    <text evidence="2">The sequence shown here is derived from an EMBL/GenBank/DDBJ whole genome shotgun (WGS) entry which is preliminary data.</text>
</comment>
<reference evidence="2" key="1">
    <citation type="journal article" date="2017" name="MBio">
        <title>Type VI secretion-mediated competition in the bee gut microbiome.</title>
        <authorList>
            <person name="Steele M.I."/>
            <person name="Kwong W.K."/>
            <person name="Powell J.E."/>
            <person name="Whiteley M."/>
            <person name="Moran N.A."/>
        </authorList>
    </citation>
    <scope>NUCLEOTIDE SEQUENCE [LARGE SCALE GENOMIC DNA]</scope>
    <source>
        <strain evidence="2">WkB273</strain>
    </source>
</reference>
<dbReference type="PROSITE" id="PS51257">
    <property type="entry name" value="PROKAR_LIPOPROTEIN"/>
    <property type="match status" value="1"/>
</dbReference>
<feature type="signal peptide" evidence="1">
    <location>
        <begin position="1"/>
        <end position="18"/>
    </location>
</feature>